<evidence type="ECO:0000313" key="1">
    <source>
        <dbReference type="EMBL" id="KAK6784161.1"/>
    </source>
</evidence>
<reference evidence="1 2" key="1">
    <citation type="submission" date="2024-02" db="EMBL/GenBank/DDBJ databases">
        <title>de novo genome assembly of Solanum bulbocastanum strain 11H21.</title>
        <authorList>
            <person name="Hosaka A.J."/>
        </authorList>
    </citation>
    <scope>NUCLEOTIDE SEQUENCE [LARGE SCALE GENOMIC DNA]</scope>
    <source>
        <tissue evidence="1">Young leaves</tissue>
    </source>
</reference>
<organism evidence="1 2">
    <name type="scientific">Solanum bulbocastanum</name>
    <name type="common">Wild potato</name>
    <dbReference type="NCBI Taxonomy" id="147425"/>
    <lineage>
        <taxon>Eukaryota</taxon>
        <taxon>Viridiplantae</taxon>
        <taxon>Streptophyta</taxon>
        <taxon>Embryophyta</taxon>
        <taxon>Tracheophyta</taxon>
        <taxon>Spermatophyta</taxon>
        <taxon>Magnoliopsida</taxon>
        <taxon>eudicotyledons</taxon>
        <taxon>Gunneridae</taxon>
        <taxon>Pentapetalae</taxon>
        <taxon>asterids</taxon>
        <taxon>lamiids</taxon>
        <taxon>Solanales</taxon>
        <taxon>Solanaceae</taxon>
        <taxon>Solanoideae</taxon>
        <taxon>Solaneae</taxon>
        <taxon>Solanum</taxon>
    </lineage>
</organism>
<comment type="caution">
    <text evidence="1">The sequence shown here is derived from an EMBL/GenBank/DDBJ whole genome shotgun (WGS) entry which is preliminary data.</text>
</comment>
<dbReference type="PROSITE" id="PS51257">
    <property type="entry name" value="PROKAR_LIPOPROTEIN"/>
    <property type="match status" value="1"/>
</dbReference>
<dbReference type="Proteomes" id="UP001371456">
    <property type="component" value="Unassembled WGS sequence"/>
</dbReference>
<keyword evidence="2" id="KW-1185">Reference proteome</keyword>
<gene>
    <name evidence="1" type="ORF">RDI58_017615</name>
</gene>
<proteinExistence type="predicted"/>
<sequence length="69" mass="8124">MGLSLKRQNLNQVLVTWWTALIGCKLQQIMKVSLNVWQFAMTSFPSLKQFPTNWLDMFQKDHPSLSRLQ</sequence>
<dbReference type="EMBL" id="JBANQN010000007">
    <property type="protein sequence ID" value="KAK6784161.1"/>
    <property type="molecule type" value="Genomic_DNA"/>
</dbReference>
<accession>A0AAN8TI18</accession>
<protein>
    <submittedName>
        <fullName evidence="1">Uncharacterized protein</fullName>
    </submittedName>
</protein>
<evidence type="ECO:0000313" key="2">
    <source>
        <dbReference type="Proteomes" id="UP001371456"/>
    </source>
</evidence>
<dbReference type="AlphaFoldDB" id="A0AAN8TI18"/>
<name>A0AAN8TI18_SOLBU</name>